<dbReference type="Proteomes" id="UP000656548">
    <property type="component" value="Unassembled WGS sequence"/>
</dbReference>
<evidence type="ECO:0000256" key="6">
    <source>
        <dbReference type="SAM" id="SignalP"/>
    </source>
</evidence>
<evidence type="ECO:0000256" key="4">
    <source>
        <dbReference type="ARBA" id="ARBA00022801"/>
    </source>
</evidence>
<feature type="domain" description="Glycoside hydrolase family 3 N-terminal" evidence="7">
    <location>
        <begin position="55"/>
        <end position="398"/>
    </location>
</feature>
<reference evidence="9 10" key="1">
    <citation type="submission" date="2020-10" db="EMBL/GenBank/DDBJ databases">
        <title>Sequencing the genomes of 1000 actinobacteria strains.</title>
        <authorList>
            <person name="Klenk H.-P."/>
        </authorList>
    </citation>
    <scope>NUCLEOTIDE SEQUENCE [LARGE SCALE GENOMIC DNA]</scope>
    <source>
        <strain evidence="9 10">DSM 46661</strain>
    </source>
</reference>
<dbReference type="Pfam" id="PF01915">
    <property type="entry name" value="Glyco_hydro_3_C"/>
    <property type="match status" value="1"/>
</dbReference>
<keyword evidence="4 9" id="KW-0378">Hydrolase</keyword>
<feature type="domain" description="Glycoside hydrolase family 3 C-terminal" evidence="8">
    <location>
        <begin position="440"/>
        <end position="603"/>
    </location>
</feature>
<dbReference type="PANTHER" id="PTHR30480:SF13">
    <property type="entry name" value="BETA-HEXOSAMINIDASE"/>
    <property type="match status" value="1"/>
</dbReference>
<dbReference type="Gene3D" id="3.40.50.1700">
    <property type="entry name" value="Glycoside hydrolase family 3 C-terminal domain"/>
    <property type="match status" value="1"/>
</dbReference>
<dbReference type="SUPFAM" id="SSF52279">
    <property type="entry name" value="Beta-D-glucan exohydrolase, C-terminal domain"/>
    <property type="match status" value="1"/>
</dbReference>
<evidence type="ECO:0000256" key="1">
    <source>
        <dbReference type="ARBA" id="ARBA00001231"/>
    </source>
</evidence>
<dbReference type="InterPro" id="IPR036962">
    <property type="entry name" value="Glyco_hydro_3_N_sf"/>
</dbReference>
<dbReference type="InterPro" id="IPR017853">
    <property type="entry name" value="GH"/>
</dbReference>
<keyword evidence="6" id="KW-0732">Signal</keyword>
<sequence>MTTRTAHARHRRIHALALPLAGLLTLGAGASVAVPATAQPVTADVEAQRTLRGLTLEQKVGQLFVTWVNGKSADEVNAKNKADFGVDTPAQVVEKYHLGGVIYFNNDSRDNFDDPVQVAKLSNGLQRAALRSGARIPLQIATDQEGGTVTRMGAPATELPNAMAISAGRDTKAAQEAARILGHELRAVGINQDFAPDADVNSNPANPVIGVRSFSGRPELASQFVEAQVRGFQNSGRRSETVSAAAKHFPGHGDAATDSHHELPRIDRSEASWRATDVPPFKAAIKAGIDSIMSAHIQFPSLDPSGEPATLSKPILTGKLREELGYRGVVVTDSLSMDAVREMHTDAEIPVLALKAGIDQLLMPVNLELAINSVLDAVRKGELTEQRIDESVLRVLKLKLNRGILTSPFVDPAKVMTKVGTPANLATAQGIADRSVTAIRNDGGVLPLKQQPAKTLVTGWGVSTTASLAAKLTAHGTQATALQTGQTPTDAQISQAVAAAKNVDLVVVLTNNVGTYPLQGKLLQALADTGKPVVAVAAQIPYDAGYENPIKTWLATYGYISPSLEALAKVILGKVTPQGKLPVDVPAGKDVGTVKYPFGHGLTW</sequence>
<feature type="signal peptide" evidence="6">
    <location>
        <begin position="1"/>
        <end position="30"/>
    </location>
</feature>
<evidence type="ECO:0000259" key="7">
    <source>
        <dbReference type="Pfam" id="PF00933"/>
    </source>
</evidence>
<feature type="chain" id="PRO_5046856135" description="beta-N-acetylhexosaminidase" evidence="6">
    <location>
        <begin position="31"/>
        <end position="604"/>
    </location>
</feature>
<dbReference type="EC" id="3.2.1.52" evidence="3"/>
<dbReference type="InterPro" id="IPR002772">
    <property type="entry name" value="Glyco_hydro_3_C"/>
</dbReference>
<evidence type="ECO:0000256" key="5">
    <source>
        <dbReference type="ARBA" id="ARBA00023295"/>
    </source>
</evidence>
<proteinExistence type="inferred from homology"/>
<dbReference type="Gene3D" id="3.20.20.300">
    <property type="entry name" value="Glycoside hydrolase, family 3, N-terminal domain"/>
    <property type="match status" value="1"/>
</dbReference>
<name>A0ABR9L8D8_9PSEU</name>
<organism evidence="9 10">
    <name type="scientific">Amycolatopsis roodepoortensis</name>
    <dbReference type="NCBI Taxonomy" id="700274"/>
    <lineage>
        <taxon>Bacteria</taxon>
        <taxon>Bacillati</taxon>
        <taxon>Actinomycetota</taxon>
        <taxon>Actinomycetes</taxon>
        <taxon>Pseudonocardiales</taxon>
        <taxon>Pseudonocardiaceae</taxon>
        <taxon>Amycolatopsis</taxon>
    </lineage>
</organism>
<dbReference type="SUPFAM" id="SSF51445">
    <property type="entry name" value="(Trans)glycosidases"/>
    <property type="match status" value="1"/>
</dbReference>
<dbReference type="InterPro" id="IPR050226">
    <property type="entry name" value="NagZ_Beta-hexosaminidase"/>
</dbReference>
<comment type="catalytic activity">
    <reaction evidence="1">
        <text>Hydrolysis of terminal non-reducing N-acetyl-D-hexosamine residues in N-acetyl-beta-D-hexosaminides.</text>
        <dbReference type="EC" id="3.2.1.52"/>
    </reaction>
</comment>
<keyword evidence="5 9" id="KW-0326">Glycosidase</keyword>
<evidence type="ECO:0000256" key="3">
    <source>
        <dbReference type="ARBA" id="ARBA00012663"/>
    </source>
</evidence>
<evidence type="ECO:0000313" key="9">
    <source>
        <dbReference type="EMBL" id="MBE1576817.1"/>
    </source>
</evidence>
<gene>
    <name evidence="9" type="ORF">H4W30_003864</name>
</gene>
<dbReference type="InterPro" id="IPR001764">
    <property type="entry name" value="Glyco_hydro_3_N"/>
</dbReference>
<dbReference type="InterPro" id="IPR036881">
    <property type="entry name" value="Glyco_hydro_3_C_sf"/>
</dbReference>
<protein>
    <recommendedName>
        <fullName evidence="3">beta-N-acetylhexosaminidase</fullName>
        <ecNumber evidence="3">3.2.1.52</ecNumber>
    </recommendedName>
</protein>
<dbReference type="Pfam" id="PF00933">
    <property type="entry name" value="Glyco_hydro_3"/>
    <property type="match status" value="1"/>
</dbReference>
<dbReference type="PANTHER" id="PTHR30480">
    <property type="entry name" value="BETA-HEXOSAMINIDASE-RELATED"/>
    <property type="match status" value="1"/>
</dbReference>
<dbReference type="EMBL" id="JADBEJ010000004">
    <property type="protein sequence ID" value="MBE1576817.1"/>
    <property type="molecule type" value="Genomic_DNA"/>
</dbReference>
<comment type="caution">
    <text evidence="9">The sequence shown here is derived from an EMBL/GenBank/DDBJ whole genome shotgun (WGS) entry which is preliminary data.</text>
</comment>
<evidence type="ECO:0000259" key="8">
    <source>
        <dbReference type="Pfam" id="PF01915"/>
    </source>
</evidence>
<dbReference type="GO" id="GO:0004563">
    <property type="term" value="F:beta-N-acetylhexosaminidase activity"/>
    <property type="evidence" value="ECO:0007669"/>
    <property type="project" value="UniProtKB-EC"/>
</dbReference>
<evidence type="ECO:0000313" key="10">
    <source>
        <dbReference type="Proteomes" id="UP000656548"/>
    </source>
</evidence>
<keyword evidence="10" id="KW-1185">Reference proteome</keyword>
<comment type="similarity">
    <text evidence="2">Belongs to the glycosyl hydrolase 3 family.</text>
</comment>
<accession>A0ABR9L8D8</accession>
<evidence type="ECO:0000256" key="2">
    <source>
        <dbReference type="ARBA" id="ARBA00005336"/>
    </source>
</evidence>
<dbReference type="RefSeq" id="WP_318780619.1">
    <property type="nucleotide sequence ID" value="NZ_JADBEJ010000004.1"/>
</dbReference>